<organism evidence="4 5">
    <name type="scientific">Marinobacter nitratireducens</name>
    <dbReference type="NCBI Taxonomy" id="1137280"/>
    <lineage>
        <taxon>Bacteria</taxon>
        <taxon>Pseudomonadati</taxon>
        <taxon>Pseudomonadota</taxon>
        <taxon>Gammaproteobacteria</taxon>
        <taxon>Pseudomonadales</taxon>
        <taxon>Marinobacteraceae</taxon>
        <taxon>Marinobacter</taxon>
    </lineage>
</organism>
<gene>
    <name evidence="1" type="primary">trhO</name>
    <name evidence="4" type="ORF">D777_01570</name>
</gene>
<keyword evidence="1" id="KW-0819">tRNA processing</keyword>
<comment type="similarity">
    <text evidence="1">Belongs to the TrhO family.</text>
</comment>
<dbReference type="Pfam" id="PF00581">
    <property type="entry name" value="Rhodanese"/>
    <property type="match status" value="1"/>
</dbReference>
<dbReference type="PANTHER" id="PTHR43268">
    <property type="entry name" value="THIOSULFATE SULFURTRANSFERASE/RHODANESE-LIKE DOMAIN-CONTAINING PROTEIN 2"/>
    <property type="match status" value="1"/>
</dbReference>
<accession>A0A072N2G0</accession>
<dbReference type="InterPro" id="IPR040503">
    <property type="entry name" value="TRHO_N"/>
</dbReference>
<sequence length="344" mass="39178">MSNTNNVVVCAMYKFAVLNDYQSLRQPLLDLMLDKDVHGTLLLAREGINGTIAGSREGIDAVKAWIASDERFDGIDYKESFVDIQPFKRTKVKLKKEIVTMGVEGIDPKRIVGTYVDPKEWNDLISDPDVVLVDTRNQYEVEIGTFQNAVNPATDTFREFPEYVKQNLDPAKHKKVAMFCTGGIRCEKSTAYLKEQGFEEVYHLKGGILKYLEDVPKEQSLWHGECFVFDDRVTVNHDLERGDYDQCHACRRPITEADKERPEYEQGVSCHQCIDSLTEEQKARFAERERQIRLARERGEEHVGGEAARVIAERKALKKAERAQQAKKSLAGEKTRSNRSTQGA</sequence>
<dbReference type="GO" id="GO:0016705">
    <property type="term" value="F:oxidoreductase activity, acting on paired donors, with incorporation or reduction of molecular oxygen"/>
    <property type="evidence" value="ECO:0007669"/>
    <property type="project" value="UniProtKB-UniRule"/>
</dbReference>
<dbReference type="EMBL" id="ANIE01000004">
    <property type="protein sequence ID" value="KEF31884.1"/>
    <property type="molecule type" value="Genomic_DNA"/>
</dbReference>
<dbReference type="InterPro" id="IPR020936">
    <property type="entry name" value="TrhO"/>
</dbReference>
<feature type="compositionally biased region" description="Basic and acidic residues" evidence="2">
    <location>
        <begin position="314"/>
        <end position="336"/>
    </location>
</feature>
<dbReference type="SUPFAM" id="SSF52821">
    <property type="entry name" value="Rhodanese/Cell cycle control phosphatase"/>
    <property type="match status" value="1"/>
</dbReference>
<dbReference type="Proteomes" id="UP000035057">
    <property type="component" value="Unassembled WGS sequence"/>
</dbReference>
<dbReference type="OrthoDB" id="9778326at2"/>
<name>A0A072N2G0_9GAMM</name>
<dbReference type="InterPro" id="IPR001763">
    <property type="entry name" value="Rhodanese-like_dom"/>
</dbReference>
<evidence type="ECO:0000256" key="1">
    <source>
        <dbReference type="HAMAP-Rule" id="MF_00469"/>
    </source>
</evidence>
<protein>
    <recommendedName>
        <fullName evidence="1">tRNA uridine(34) hydroxylase</fullName>
        <ecNumber evidence="1">1.14.-.-</ecNumber>
    </recommendedName>
    <alternativeName>
        <fullName evidence="1">tRNA hydroxylation protein O</fullName>
    </alternativeName>
</protein>
<dbReference type="Gene3D" id="3.40.250.10">
    <property type="entry name" value="Rhodanese-like domain"/>
    <property type="match status" value="1"/>
</dbReference>
<dbReference type="Gene3D" id="3.30.70.100">
    <property type="match status" value="1"/>
</dbReference>
<dbReference type="SMART" id="SM00450">
    <property type="entry name" value="RHOD"/>
    <property type="match status" value="1"/>
</dbReference>
<dbReference type="GO" id="GO:0006400">
    <property type="term" value="P:tRNA modification"/>
    <property type="evidence" value="ECO:0007669"/>
    <property type="project" value="UniProtKB-UniRule"/>
</dbReference>
<keyword evidence="5" id="KW-1185">Reference proteome</keyword>
<feature type="region of interest" description="Disordered" evidence="2">
    <location>
        <begin position="314"/>
        <end position="344"/>
    </location>
</feature>
<dbReference type="RefSeq" id="WP_036129898.1">
    <property type="nucleotide sequence ID" value="NZ_ANIE01000004.1"/>
</dbReference>
<keyword evidence="1" id="KW-0560">Oxidoreductase</keyword>
<dbReference type="HAMAP" id="MF_00469">
    <property type="entry name" value="TrhO"/>
    <property type="match status" value="1"/>
</dbReference>
<reference evidence="4 5" key="1">
    <citation type="submission" date="2012-12" db="EMBL/GenBank/DDBJ databases">
        <title>Genome assembly of Marinobacter sp. AK21.</title>
        <authorList>
            <person name="Khatri I."/>
            <person name="Kumar R."/>
            <person name="Vaidya B."/>
            <person name="Subramanian S."/>
            <person name="Pinnaka A."/>
        </authorList>
    </citation>
    <scope>NUCLEOTIDE SEQUENCE [LARGE SCALE GENOMIC DNA]</scope>
    <source>
        <strain evidence="4 5">AK21</strain>
    </source>
</reference>
<comment type="catalytic activity">
    <reaction evidence="1">
        <text>uridine(34) in tRNA + AH2 + O2 = 5-hydroxyuridine(34) in tRNA + A + H2O</text>
        <dbReference type="Rhea" id="RHEA:64224"/>
        <dbReference type="Rhea" id="RHEA-COMP:11727"/>
        <dbReference type="Rhea" id="RHEA-COMP:13381"/>
        <dbReference type="ChEBI" id="CHEBI:13193"/>
        <dbReference type="ChEBI" id="CHEBI:15377"/>
        <dbReference type="ChEBI" id="CHEBI:15379"/>
        <dbReference type="ChEBI" id="CHEBI:17499"/>
        <dbReference type="ChEBI" id="CHEBI:65315"/>
        <dbReference type="ChEBI" id="CHEBI:136877"/>
    </reaction>
</comment>
<dbReference type="Pfam" id="PF17773">
    <property type="entry name" value="UPF0176_N"/>
    <property type="match status" value="1"/>
</dbReference>
<dbReference type="PROSITE" id="PS50206">
    <property type="entry name" value="RHODANESE_3"/>
    <property type="match status" value="1"/>
</dbReference>
<dbReference type="InterPro" id="IPR036873">
    <property type="entry name" value="Rhodanese-like_dom_sf"/>
</dbReference>
<dbReference type="STRING" id="1137280.D777_01570"/>
<dbReference type="EC" id="1.14.-.-" evidence="1"/>
<dbReference type="CDD" id="cd01518">
    <property type="entry name" value="RHOD_YceA"/>
    <property type="match status" value="1"/>
</dbReference>
<proteinExistence type="inferred from homology"/>
<dbReference type="AlphaFoldDB" id="A0A072N2G0"/>
<comment type="caution">
    <text evidence="4">The sequence shown here is derived from an EMBL/GenBank/DDBJ whole genome shotgun (WGS) entry which is preliminary data.</text>
</comment>
<dbReference type="PATRIC" id="fig|1137280.3.peg.1383"/>
<evidence type="ECO:0000256" key="2">
    <source>
        <dbReference type="SAM" id="MobiDB-lite"/>
    </source>
</evidence>
<dbReference type="NCBIfam" id="NF001136">
    <property type="entry name" value="PRK00142.1-4"/>
    <property type="match status" value="1"/>
</dbReference>
<feature type="domain" description="Rhodanese" evidence="3">
    <location>
        <begin position="126"/>
        <end position="220"/>
    </location>
</feature>
<evidence type="ECO:0000259" key="3">
    <source>
        <dbReference type="PROSITE" id="PS50206"/>
    </source>
</evidence>
<evidence type="ECO:0000313" key="4">
    <source>
        <dbReference type="EMBL" id="KEF31884.1"/>
    </source>
</evidence>
<dbReference type="PANTHER" id="PTHR43268:SF3">
    <property type="entry name" value="RHODANESE-LIKE DOMAIN-CONTAINING PROTEIN 7-RELATED"/>
    <property type="match status" value="1"/>
</dbReference>
<evidence type="ECO:0000313" key="5">
    <source>
        <dbReference type="Proteomes" id="UP000035057"/>
    </source>
</evidence>
<comment type="function">
    <text evidence="1">Catalyzes oxygen-dependent 5-hydroxyuridine (ho5U) modification at position 34 in tRNAs.</text>
</comment>